<dbReference type="GO" id="GO:0003677">
    <property type="term" value="F:DNA binding"/>
    <property type="evidence" value="ECO:0007669"/>
    <property type="project" value="InterPro"/>
</dbReference>
<protein>
    <submittedName>
        <fullName evidence="3">Putative restriction endonuclease</fullName>
    </submittedName>
</protein>
<keyword evidence="3" id="KW-0540">Nuclease</keyword>
<dbReference type="SUPFAM" id="SSF52980">
    <property type="entry name" value="Restriction endonuclease-like"/>
    <property type="match status" value="1"/>
</dbReference>
<proteinExistence type="predicted"/>
<evidence type="ECO:0000313" key="4">
    <source>
        <dbReference type="Proteomes" id="UP000195766"/>
    </source>
</evidence>
<evidence type="ECO:0000313" key="3">
    <source>
        <dbReference type="EMBL" id="SJM65330.1"/>
    </source>
</evidence>
<sequence>MANITRARTGEFLRKLFEVLMAEPEGMHASAAIDLVRSATKLSDYEAGSYSSGGQRFEKILRFATVDCVKAGWLRKDDGVWTVTDAGAKAYNDFANPEAFYKEACRRYAIWKAERDATSAVPVSPAIEPEAIEDAAEKLSVTVESAQDHAWAEISAFLHASDPFEFQEMVADLLRGMGYHVPWVSPPGKDGGVDVIAFTDPLGTTGPRIKVQVKRWQSKVDSDGLKSFLASLSNGDVGLYVCLAGFTKDAQDYARNQENRRVTLIDARRFVTLWVETYDKLADEARRRLPLVPVYFLAPQD</sequence>
<organism evidence="3 4">
    <name type="scientific">Brevundimonas diminuta 3F5N</name>
    <dbReference type="NCBI Taxonomy" id="1255603"/>
    <lineage>
        <taxon>Bacteria</taxon>
        <taxon>Pseudomonadati</taxon>
        <taxon>Pseudomonadota</taxon>
        <taxon>Alphaproteobacteria</taxon>
        <taxon>Caulobacterales</taxon>
        <taxon>Caulobacteraceae</taxon>
        <taxon>Brevundimonas</taxon>
    </lineage>
</organism>
<dbReference type="GO" id="GO:0015666">
    <property type="term" value="F:restriction endodeoxyribonuclease activity"/>
    <property type="evidence" value="ECO:0007669"/>
    <property type="project" value="TreeGrafter"/>
</dbReference>
<evidence type="ECO:0000259" key="2">
    <source>
        <dbReference type="Pfam" id="PF14338"/>
    </source>
</evidence>
<dbReference type="OrthoDB" id="9781481at2"/>
<dbReference type="Proteomes" id="UP000195766">
    <property type="component" value="Unassembled WGS sequence"/>
</dbReference>
<dbReference type="Gene3D" id="3.40.1350.10">
    <property type="match status" value="1"/>
</dbReference>
<dbReference type="Pfam" id="PF04471">
    <property type="entry name" value="Mrr_cat"/>
    <property type="match status" value="1"/>
</dbReference>
<dbReference type="InterPro" id="IPR011335">
    <property type="entry name" value="Restrct_endonuc-II-like"/>
</dbReference>
<dbReference type="InterPro" id="IPR007560">
    <property type="entry name" value="Restrct_endonuc_IV_Mrr"/>
</dbReference>
<accession>A0A1R4GAQ4</accession>
<dbReference type="GO" id="GO:0009307">
    <property type="term" value="P:DNA restriction-modification system"/>
    <property type="evidence" value="ECO:0007669"/>
    <property type="project" value="InterPro"/>
</dbReference>
<name>A0A1R4GAQ4_BREDI</name>
<feature type="domain" description="Restriction system protein Mrr-like N-terminal" evidence="2">
    <location>
        <begin position="11"/>
        <end position="91"/>
    </location>
</feature>
<dbReference type="PANTHER" id="PTHR30015:SF7">
    <property type="entry name" value="TYPE IV METHYL-DIRECTED RESTRICTION ENZYME ECOKMRR"/>
    <property type="match status" value="1"/>
</dbReference>
<dbReference type="PANTHER" id="PTHR30015">
    <property type="entry name" value="MRR RESTRICTION SYSTEM PROTEIN"/>
    <property type="match status" value="1"/>
</dbReference>
<dbReference type="Pfam" id="PF14338">
    <property type="entry name" value="Mrr_N"/>
    <property type="match status" value="1"/>
</dbReference>
<keyword evidence="3" id="KW-0378">Hydrolase</keyword>
<dbReference type="RefSeq" id="WP_087141041.1">
    <property type="nucleotide sequence ID" value="NZ_FUIE01000057.1"/>
</dbReference>
<feature type="domain" description="Restriction endonuclease type IV Mrr" evidence="1">
    <location>
        <begin position="159"/>
        <end position="273"/>
    </location>
</feature>
<dbReference type="InterPro" id="IPR052906">
    <property type="entry name" value="Type_IV_Methyl-Rstrct_Enzyme"/>
</dbReference>
<gene>
    <name evidence="3" type="ORF">FM111_11205</name>
</gene>
<dbReference type="InterPro" id="IPR025745">
    <property type="entry name" value="Mrr-like_N_dom"/>
</dbReference>
<dbReference type="InterPro" id="IPR011856">
    <property type="entry name" value="tRNA_endonuc-like_dom_sf"/>
</dbReference>
<reference evidence="3 4" key="1">
    <citation type="submission" date="2017-02" db="EMBL/GenBank/DDBJ databases">
        <authorList>
            <person name="Peterson S.W."/>
        </authorList>
    </citation>
    <scope>NUCLEOTIDE SEQUENCE [LARGE SCALE GENOMIC DNA]</scope>
    <source>
        <strain evidence="3 4">3F5N</strain>
    </source>
</reference>
<dbReference type="GO" id="GO:0043590">
    <property type="term" value="C:bacterial nucleoid"/>
    <property type="evidence" value="ECO:0007669"/>
    <property type="project" value="TreeGrafter"/>
</dbReference>
<dbReference type="AlphaFoldDB" id="A0A1R4GAQ4"/>
<dbReference type="EMBL" id="FUIE01000057">
    <property type="protein sequence ID" value="SJM65330.1"/>
    <property type="molecule type" value="Genomic_DNA"/>
</dbReference>
<keyword evidence="3" id="KW-0255">Endonuclease</keyword>
<evidence type="ECO:0000259" key="1">
    <source>
        <dbReference type="Pfam" id="PF04471"/>
    </source>
</evidence>